<sequence>MQDKVRLSDVFVCAEGRREFSLPELVHLPWQKSFLRLMEQRLQMVFSAETGDVNVCFAGDRGLRNDFKTQFTAEELRRYVAACLPDERFVLHEVELPLPANPAAFFSRIEGKP</sequence>
<dbReference type="AlphaFoldDB" id="A0A399SXI6"/>
<protein>
    <submittedName>
        <fullName evidence="1">Uncharacterized protein</fullName>
    </submittedName>
</protein>
<dbReference type="Proteomes" id="UP000265926">
    <property type="component" value="Unassembled WGS sequence"/>
</dbReference>
<dbReference type="RefSeq" id="WP_119438721.1">
    <property type="nucleotide sequence ID" value="NZ_QWGR01000008.1"/>
</dbReference>
<proteinExistence type="predicted"/>
<keyword evidence="2" id="KW-1185">Reference proteome</keyword>
<evidence type="ECO:0000313" key="2">
    <source>
        <dbReference type="Proteomes" id="UP000265926"/>
    </source>
</evidence>
<evidence type="ECO:0000313" key="1">
    <source>
        <dbReference type="EMBL" id="RIJ47362.1"/>
    </source>
</evidence>
<organism evidence="1 2">
    <name type="scientific">Maribellus luteus</name>
    <dbReference type="NCBI Taxonomy" id="2305463"/>
    <lineage>
        <taxon>Bacteria</taxon>
        <taxon>Pseudomonadati</taxon>
        <taxon>Bacteroidota</taxon>
        <taxon>Bacteroidia</taxon>
        <taxon>Marinilabiliales</taxon>
        <taxon>Prolixibacteraceae</taxon>
        <taxon>Maribellus</taxon>
    </lineage>
</organism>
<comment type="caution">
    <text evidence="1">The sequence shown here is derived from an EMBL/GenBank/DDBJ whole genome shotgun (WGS) entry which is preliminary data.</text>
</comment>
<dbReference type="OrthoDB" id="9759819at2"/>
<accession>A0A399SXI6</accession>
<gene>
    <name evidence="1" type="ORF">D1614_14700</name>
</gene>
<reference evidence="1 2" key="1">
    <citation type="submission" date="2018-08" db="EMBL/GenBank/DDBJ databases">
        <title>Pallidiluteibacterium maritimus gen. nov., sp. nov., isolated from coastal sediment.</title>
        <authorList>
            <person name="Zhou L.Y."/>
        </authorList>
    </citation>
    <scope>NUCLEOTIDE SEQUENCE [LARGE SCALE GENOMIC DNA]</scope>
    <source>
        <strain evidence="1 2">XSD2</strain>
    </source>
</reference>
<name>A0A399SXI6_9BACT</name>
<dbReference type="EMBL" id="QWGR01000008">
    <property type="protein sequence ID" value="RIJ47362.1"/>
    <property type="molecule type" value="Genomic_DNA"/>
</dbReference>